<evidence type="ECO:0000256" key="2">
    <source>
        <dbReference type="SAM" id="MobiDB-lite"/>
    </source>
</evidence>
<dbReference type="InterPro" id="IPR011333">
    <property type="entry name" value="SKP1/BTB/POZ_sf"/>
</dbReference>
<dbReference type="InParanoid" id="H2ZMD4"/>
<reference evidence="3" key="3">
    <citation type="submission" date="2025-09" db="UniProtKB">
        <authorList>
            <consortium name="Ensembl"/>
        </authorList>
    </citation>
    <scope>IDENTIFICATION</scope>
</reference>
<dbReference type="AlphaFoldDB" id="H2ZMD4"/>
<keyword evidence="1" id="KW-0677">Repeat</keyword>
<evidence type="ECO:0008006" key="5">
    <source>
        <dbReference type="Google" id="ProtNLM"/>
    </source>
</evidence>
<organism evidence="3 4">
    <name type="scientific">Ciona savignyi</name>
    <name type="common">Pacific transparent sea squirt</name>
    <dbReference type="NCBI Taxonomy" id="51511"/>
    <lineage>
        <taxon>Eukaryota</taxon>
        <taxon>Metazoa</taxon>
        <taxon>Chordata</taxon>
        <taxon>Tunicata</taxon>
        <taxon>Ascidiacea</taxon>
        <taxon>Phlebobranchia</taxon>
        <taxon>Cionidae</taxon>
        <taxon>Ciona</taxon>
    </lineage>
</organism>
<proteinExistence type="predicted"/>
<dbReference type="Gene3D" id="3.30.710.10">
    <property type="entry name" value="Potassium Channel Kv1.1, Chain A"/>
    <property type="match status" value="1"/>
</dbReference>
<dbReference type="STRING" id="51511.ENSCSAVP00000018750"/>
<accession>H2ZMD4</accession>
<evidence type="ECO:0000256" key="1">
    <source>
        <dbReference type="ARBA" id="ARBA00022737"/>
    </source>
</evidence>
<name>H2ZMD4_CIOSA</name>
<sequence length="287" mass="32499">MLSSPWIETASHENRLHAQLRVPVPSDVFKYVLDFAYMDSASSIHGANTVESLCEVLASADLLLMNRLKQTTEVRITPLLTLKNVAMVEEVASAFNSAQLYKSCLQFACHHLPALLHTPAFHFADQEFFEGMETYYRSQIPYVFRRSSPPSMEGPNVSHIPKEDSNDEEEFTHDQHPLDQLARSPKKRRPSEAHFSRKMRSRKSHGIMLSDLLNRGFVDEEDEILMRIAPTQDQTFEKIKTPESDFSRLSIATTSNTESLKKRSGSSAIDTLKENTTLTHAASTPMK</sequence>
<evidence type="ECO:0000313" key="4">
    <source>
        <dbReference type="Proteomes" id="UP000007875"/>
    </source>
</evidence>
<protein>
    <recommendedName>
        <fullName evidence="5">BTB domain-containing protein</fullName>
    </recommendedName>
</protein>
<dbReference type="InterPro" id="IPR051625">
    <property type="entry name" value="Signaling_Regulatory_Domain"/>
</dbReference>
<dbReference type="HOGENOM" id="CLU_971568_0_0_1"/>
<dbReference type="Proteomes" id="UP000007875">
    <property type="component" value="Unassembled WGS sequence"/>
</dbReference>
<reference evidence="4" key="1">
    <citation type="submission" date="2003-08" db="EMBL/GenBank/DDBJ databases">
        <authorList>
            <person name="Birren B."/>
            <person name="Nusbaum C."/>
            <person name="Abebe A."/>
            <person name="Abouelleil A."/>
            <person name="Adekoya E."/>
            <person name="Ait-zahra M."/>
            <person name="Allen N."/>
            <person name="Allen T."/>
            <person name="An P."/>
            <person name="Anderson M."/>
            <person name="Anderson S."/>
            <person name="Arachchi H."/>
            <person name="Armbruster J."/>
            <person name="Bachantsang P."/>
            <person name="Baldwin J."/>
            <person name="Barry A."/>
            <person name="Bayul T."/>
            <person name="Blitshsteyn B."/>
            <person name="Bloom T."/>
            <person name="Blye J."/>
            <person name="Boguslavskiy L."/>
            <person name="Borowsky M."/>
            <person name="Boukhgalter B."/>
            <person name="Brunache A."/>
            <person name="Butler J."/>
            <person name="Calixte N."/>
            <person name="Calvo S."/>
            <person name="Camarata J."/>
            <person name="Campo K."/>
            <person name="Chang J."/>
            <person name="Cheshatsang Y."/>
            <person name="Citroen M."/>
            <person name="Collymore A."/>
            <person name="Considine T."/>
            <person name="Cook A."/>
            <person name="Cooke P."/>
            <person name="Corum B."/>
            <person name="Cuomo C."/>
            <person name="David R."/>
            <person name="Dawoe T."/>
            <person name="Degray S."/>
            <person name="Dodge S."/>
            <person name="Dooley K."/>
            <person name="Dorje P."/>
            <person name="Dorjee K."/>
            <person name="Dorris L."/>
            <person name="Duffey N."/>
            <person name="Dupes A."/>
            <person name="Elkins T."/>
            <person name="Engels R."/>
            <person name="Erickson J."/>
            <person name="Farina A."/>
            <person name="Faro S."/>
            <person name="Ferreira P."/>
            <person name="Fischer H."/>
            <person name="Fitzgerald M."/>
            <person name="Foley K."/>
            <person name="Gage D."/>
            <person name="Galagan J."/>
            <person name="Gearin G."/>
            <person name="Gnerre S."/>
            <person name="Gnirke A."/>
            <person name="Goyette A."/>
            <person name="Graham J."/>
            <person name="Grandbois E."/>
            <person name="Gyaltsen K."/>
            <person name="Hafez N."/>
            <person name="Hagopian D."/>
            <person name="Hagos B."/>
            <person name="Hall J."/>
            <person name="Hatcher B."/>
            <person name="Heller A."/>
            <person name="Higgins H."/>
            <person name="Honan T."/>
            <person name="Horn A."/>
            <person name="Houde N."/>
            <person name="Hughes L."/>
            <person name="Hulme W."/>
            <person name="Husby E."/>
            <person name="Iliev I."/>
            <person name="Jaffe D."/>
            <person name="Jones C."/>
            <person name="Kamal M."/>
            <person name="Kamat A."/>
            <person name="Kamvysselis M."/>
            <person name="Karlsson E."/>
            <person name="Kells C."/>
            <person name="Kieu A."/>
            <person name="Kisner P."/>
            <person name="Kodira C."/>
            <person name="Kulbokas E."/>
            <person name="Labutti K."/>
            <person name="Lama D."/>
            <person name="Landers T."/>
            <person name="Leger J."/>
            <person name="Levine S."/>
            <person name="Lewis D."/>
            <person name="Lewis T."/>
            <person name="Lindblad-toh K."/>
            <person name="Liu X."/>
            <person name="Lokyitsang T."/>
            <person name="Lokyitsang Y."/>
            <person name="Lucien O."/>
            <person name="Lui A."/>
            <person name="Ma L.J."/>
            <person name="Mabbitt R."/>
            <person name="Macdonald J."/>
            <person name="Maclean C."/>
            <person name="Major J."/>
            <person name="Manning J."/>
            <person name="Marabella R."/>
            <person name="Maru K."/>
            <person name="Matthews C."/>
            <person name="Mauceli E."/>
            <person name="Mccarthy M."/>
            <person name="Mcdonough S."/>
            <person name="Mcghee T."/>
            <person name="Meldrim J."/>
            <person name="Meneus L."/>
            <person name="Mesirov J."/>
            <person name="Mihalev A."/>
            <person name="Mihova T."/>
            <person name="Mikkelsen T."/>
            <person name="Mlenga V."/>
            <person name="Moru K."/>
            <person name="Mozes J."/>
            <person name="Mulrain L."/>
            <person name="Munson G."/>
            <person name="Naylor J."/>
            <person name="Newes C."/>
            <person name="Nguyen C."/>
            <person name="Nguyen N."/>
            <person name="Nguyen T."/>
            <person name="Nicol R."/>
            <person name="Nielsen C."/>
            <person name="Nizzari M."/>
            <person name="Norbu C."/>
            <person name="Norbu N."/>
            <person name="O'donnell P."/>
            <person name="Okoawo O."/>
            <person name="O'leary S."/>
            <person name="Omotosho B."/>
            <person name="O'neill K."/>
            <person name="Osman S."/>
            <person name="Parker S."/>
            <person name="Perrin D."/>
            <person name="Phunkhang P."/>
            <person name="Piqani B."/>
            <person name="Purcell S."/>
            <person name="Rachupka T."/>
            <person name="Ramasamy U."/>
            <person name="Rameau R."/>
            <person name="Ray V."/>
            <person name="Raymond C."/>
            <person name="Retta R."/>
            <person name="Richardson S."/>
            <person name="Rise C."/>
            <person name="Rodriguez J."/>
            <person name="Rogers J."/>
            <person name="Rogov P."/>
            <person name="Rutman M."/>
            <person name="Schupbach R."/>
            <person name="Seaman C."/>
            <person name="Settipalli S."/>
            <person name="Sharpe T."/>
            <person name="Sheridan J."/>
            <person name="Sherpa N."/>
            <person name="Shi J."/>
            <person name="Smirnov S."/>
            <person name="Smith C."/>
            <person name="Sougnez C."/>
            <person name="Spencer B."/>
            <person name="Stalker J."/>
            <person name="Stange-thomann N."/>
            <person name="Stavropoulos S."/>
            <person name="Stetson K."/>
            <person name="Stone C."/>
            <person name="Stone S."/>
            <person name="Stubbs M."/>
            <person name="Talamas J."/>
            <person name="Tchuinga P."/>
            <person name="Tenzing P."/>
            <person name="Tesfaye S."/>
            <person name="Theodore J."/>
            <person name="Thoulutsang Y."/>
            <person name="Topham K."/>
            <person name="Towey S."/>
            <person name="Tsamla T."/>
            <person name="Tsomo N."/>
            <person name="Vallee D."/>
            <person name="Vassiliev H."/>
            <person name="Venkataraman V."/>
            <person name="Vinson J."/>
            <person name="Vo A."/>
            <person name="Wade C."/>
            <person name="Wang S."/>
            <person name="Wangchuk T."/>
            <person name="Wangdi T."/>
            <person name="Whittaker C."/>
            <person name="Wilkinson J."/>
            <person name="Wu Y."/>
            <person name="Wyman D."/>
            <person name="Yadav S."/>
            <person name="Yang S."/>
            <person name="Yang X."/>
            <person name="Yeager S."/>
            <person name="Yee E."/>
            <person name="Young G."/>
            <person name="Zainoun J."/>
            <person name="Zembeck L."/>
            <person name="Zimmer A."/>
            <person name="Zody M."/>
            <person name="Lander E."/>
        </authorList>
    </citation>
    <scope>NUCLEOTIDE SEQUENCE [LARGE SCALE GENOMIC DNA]</scope>
</reference>
<feature type="region of interest" description="Disordered" evidence="2">
    <location>
        <begin position="147"/>
        <end position="202"/>
    </location>
</feature>
<evidence type="ECO:0000313" key="3">
    <source>
        <dbReference type="Ensembl" id="ENSCSAVP00000018750.1"/>
    </source>
</evidence>
<dbReference type="GeneTree" id="ENSGT00940000156277"/>
<dbReference type="PANTHER" id="PTHR22872">
    <property type="entry name" value="BTK-BINDING PROTEIN-RELATED"/>
    <property type="match status" value="1"/>
</dbReference>
<dbReference type="PANTHER" id="PTHR22872:SF2">
    <property type="entry name" value="INHIBITOR OF BRUTON TYROSINE KINASE"/>
    <property type="match status" value="1"/>
</dbReference>
<reference evidence="3" key="2">
    <citation type="submission" date="2025-08" db="UniProtKB">
        <authorList>
            <consortium name="Ensembl"/>
        </authorList>
    </citation>
    <scope>IDENTIFICATION</scope>
</reference>
<keyword evidence="4" id="KW-1185">Reference proteome</keyword>
<dbReference type="eggNOG" id="KOG0783">
    <property type="taxonomic scope" value="Eukaryota"/>
</dbReference>
<dbReference type="Ensembl" id="ENSCSAVT00000018955.1">
    <property type="protein sequence ID" value="ENSCSAVP00000018750.1"/>
    <property type="gene ID" value="ENSCSAVG00000011020.1"/>
</dbReference>